<dbReference type="EMBL" id="JAUDFV010000146">
    <property type="protein sequence ID" value="KAL2720496.1"/>
    <property type="molecule type" value="Genomic_DNA"/>
</dbReference>
<keyword evidence="2" id="KW-1185">Reference proteome</keyword>
<dbReference type="Proteomes" id="UP001607302">
    <property type="component" value="Unassembled WGS sequence"/>
</dbReference>
<protein>
    <submittedName>
        <fullName evidence="1">Protein phosphatase 1 regulatory subunit 36-like</fullName>
    </submittedName>
</protein>
<gene>
    <name evidence="1" type="ORF">V1478_010072</name>
</gene>
<organism evidence="1 2">
    <name type="scientific">Vespula squamosa</name>
    <name type="common">Southern yellow jacket</name>
    <name type="synonym">Wasp</name>
    <dbReference type="NCBI Taxonomy" id="30214"/>
    <lineage>
        <taxon>Eukaryota</taxon>
        <taxon>Metazoa</taxon>
        <taxon>Ecdysozoa</taxon>
        <taxon>Arthropoda</taxon>
        <taxon>Hexapoda</taxon>
        <taxon>Insecta</taxon>
        <taxon>Pterygota</taxon>
        <taxon>Neoptera</taxon>
        <taxon>Endopterygota</taxon>
        <taxon>Hymenoptera</taxon>
        <taxon>Apocrita</taxon>
        <taxon>Aculeata</taxon>
        <taxon>Vespoidea</taxon>
        <taxon>Vespidae</taxon>
        <taxon>Vespinae</taxon>
        <taxon>Vespula</taxon>
    </lineage>
</organism>
<comment type="caution">
    <text evidence="1">The sequence shown here is derived from an EMBL/GenBank/DDBJ whole genome shotgun (WGS) entry which is preliminary data.</text>
</comment>
<name>A0ABD2AIP5_VESSQ</name>
<evidence type="ECO:0000313" key="2">
    <source>
        <dbReference type="Proteomes" id="UP001607302"/>
    </source>
</evidence>
<proteinExistence type="predicted"/>
<sequence>MDQNQFTWDEFSEGVILPRIQKIDDEQIKGRTTQSEVINPSEIYCPHSYLILNFHETLNPSQKVTNIATDKSIINNK</sequence>
<dbReference type="AlphaFoldDB" id="A0ABD2AIP5"/>
<reference evidence="1 2" key="1">
    <citation type="journal article" date="2024" name="Ann. Entomol. Soc. Am.">
        <title>Genomic analyses of the southern and eastern yellowjacket wasps (Hymenoptera: Vespidae) reveal evolutionary signatures of social life.</title>
        <authorList>
            <person name="Catto M.A."/>
            <person name="Caine P.B."/>
            <person name="Orr S.E."/>
            <person name="Hunt B.G."/>
            <person name="Goodisman M.A.D."/>
        </authorList>
    </citation>
    <scope>NUCLEOTIDE SEQUENCE [LARGE SCALE GENOMIC DNA]</scope>
    <source>
        <strain evidence="1">233</strain>
        <tissue evidence="1">Head and thorax</tissue>
    </source>
</reference>
<accession>A0ABD2AIP5</accession>
<evidence type="ECO:0000313" key="1">
    <source>
        <dbReference type="EMBL" id="KAL2720496.1"/>
    </source>
</evidence>